<feature type="repeat" description="Solcar" evidence="9">
    <location>
        <begin position="105"/>
        <end position="193"/>
    </location>
</feature>
<dbReference type="Gene3D" id="1.50.40.10">
    <property type="entry name" value="Mitochondrial carrier domain"/>
    <property type="match status" value="1"/>
</dbReference>
<dbReference type="InterPro" id="IPR002167">
    <property type="entry name" value="GDC-like"/>
</dbReference>
<evidence type="ECO:0000256" key="9">
    <source>
        <dbReference type="PROSITE-ProRule" id="PRU00282"/>
    </source>
</evidence>
<keyword evidence="8 9" id="KW-0472">Membrane</keyword>
<keyword evidence="6" id="KW-0999">Mitochondrion inner membrane</keyword>
<evidence type="ECO:0000256" key="2">
    <source>
        <dbReference type="ARBA" id="ARBA00006375"/>
    </source>
</evidence>
<evidence type="ECO:0000256" key="7">
    <source>
        <dbReference type="ARBA" id="ARBA00023128"/>
    </source>
</evidence>
<dbReference type="PRINTS" id="PR00926">
    <property type="entry name" value="MITOCARRIER"/>
</dbReference>
<dbReference type="InterPro" id="IPR023395">
    <property type="entry name" value="MCP_dom_sf"/>
</dbReference>
<comment type="similarity">
    <text evidence="2 10">Belongs to the mitochondrial carrier (TC 2.A.29) family.</text>
</comment>
<keyword evidence="3 10" id="KW-0813">Transport</keyword>
<dbReference type="GeneID" id="106818612"/>
<evidence type="ECO:0000313" key="12">
    <source>
        <dbReference type="RefSeq" id="XP_014678792.1"/>
    </source>
</evidence>
<dbReference type="PROSITE" id="PS50920">
    <property type="entry name" value="SOLCAR"/>
    <property type="match status" value="2"/>
</dbReference>
<evidence type="ECO:0000256" key="1">
    <source>
        <dbReference type="ARBA" id="ARBA00004448"/>
    </source>
</evidence>
<organism evidence="11 12">
    <name type="scientific">Priapulus caudatus</name>
    <name type="common">Priapulid worm</name>
    <dbReference type="NCBI Taxonomy" id="37621"/>
    <lineage>
        <taxon>Eukaryota</taxon>
        <taxon>Metazoa</taxon>
        <taxon>Ecdysozoa</taxon>
        <taxon>Scalidophora</taxon>
        <taxon>Priapulida</taxon>
        <taxon>Priapulimorpha</taxon>
        <taxon>Priapulimorphida</taxon>
        <taxon>Priapulidae</taxon>
        <taxon>Priapulus</taxon>
    </lineage>
</organism>
<dbReference type="Pfam" id="PF00153">
    <property type="entry name" value="Mito_carr"/>
    <property type="match status" value="2"/>
</dbReference>
<evidence type="ECO:0000256" key="5">
    <source>
        <dbReference type="ARBA" id="ARBA00022737"/>
    </source>
</evidence>
<keyword evidence="4 9" id="KW-0812">Transmembrane</keyword>
<keyword evidence="7" id="KW-0496">Mitochondrion</keyword>
<dbReference type="InterPro" id="IPR002067">
    <property type="entry name" value="MCP"/>
</dbReference>
<dbReference type="PANTHER" id="PTHR24089">
    <property type="entry name" value="SOLUTE CARRIER FAMILY 25"/>
    <property type="match status" value="1"/>
</dbReference>
<dbReference type="PRINTS" id="PR00928">
    <property type="entry name" value="GRAVESDC"/>
</dbReference>
<keyword evidence="11" id="KW-1185">Reference proteome</keyword>
<dbReference type="InterPro" id="IPR018108">
    <property type="entry name" value="MCP_transmembrane"/>
</dbReference>
<reference evidence="12" key="1">
    <citation type="submission" date="2025-08" db="UniProtKB">
        <authorList>
            <consortium name="RefSeq"/>
        </authorList>
    </citation>
    <scope>IDENTIFICATION</scope>
</reference>
<proteinExistence type="inferred from homology"/>
<accession>A0ABM1F2X1</accession>
<gene>
    <name evidence="12" type="primary">LOC106818612</name>
</gene>
<comment type="subcellular location">
    <subcellularLocation>
        <location evidence="1">Mitochondrion inner membrane</location>
        <topology evidence="1">Multi-pass membrane protein</topology>
    </subcellularLocation>
</comment>
<evidence type="ECO:0000256" key="8">
    <source>
        <dbReference type="ARBA" id="ARBA00023136"/>
    </source>
</evidence>
<protein>
    <submittedName>
        <fullName evidence="12">Graves disease carrier protein-like</fullName>
    </submittedName>
</protein>
<keyword evidence="5" id="KW-0677">Repeat</keyword>
<evidence type="ECO:0000313" key="11">
    <source>
        <dbReference type="Proteomes" id="UP000695022"/>
    </source>
</evidence>
<dbReference type="Proteomes" id="UP000695022">
    <property type="component" value="Unplaced"/>
</dbReference>
<evidence type="ECO:0000256" key="3">
    <source>
        <dbReference type="ARBA" id="ARBA00022448"/>
    </source>
</evidence>
<evidence type="ECO:0000256" key="10">
    <source>
        <dbReference type="RuleBase" id="RU000488"/>
    </source>
</evidence>
<sequence>MAAPSETKGLEFIARSFIAGGVSGMCAKTSIAPLDRVKILLQAHNVHYKHLGVVRTLKHIVIKENFLALYKSNGAQMVRIFPYAAVQFMSYEQYKKIMTQFFGQHSHISKMIAGSCAGVSAVTVTYPLDMVRARLAFQVTGEHVYTGISHTLRSIVTKEGGVRALYRGFSPTILGMIPYAGTRWTLLGDGCSWQR</sequence>
<evidence type="ECO:0000256" key="4">
    <source>
        <dbReference type="ARBA" id="ARBA00022692"/>
    </source>
</evidence>
<feature type="repeat" description="Solcar" evidence="9">
    <location>
        <begin position="11"/>
        <end position="97"/>
    </location>
</feature>
<dbReference type="RefSeq" id="XP_014678792.1">
    <property type="nucleotide sequence ID" value="XM_014823306.1"/>
</dbReference>
<name>A0ABM1F2X1_PRICU</name>
<evidence type="ECO:0000256" key="6">
    <source>
        <dbReference type="ARBA" id="ARBA00022792"/>
    </source>
</evidence>
<dbReference type="SUPFAM" id="SSF103506">
    <property type="entry name" value="Mitochondrial carrier"/>
    <property type="match status" value="1"/>
</dbReference>